<keyword evidence="4 14" id="KW-0436">Ligase</keyword>
<dbReference type="Gene3D" id="3.30.470.30">
    <property type="entry name" value="DNA ligase/mRNA capping enzyme"/>
    <property type="match status" value="1"/>
</dbReference>
<dbReference type="SMART" id="SM00278">
    <property type="entry name" value="HhH1"/>
    <property type="match status" value="3"/>
</dbReference>
<gene>
    <name evidence="14 17" type="primary">ligA</name>
    <name evidence="17" type="ORF">F4V45_05365</name>
</gene>
<dbReference type="AlphaFoldDB" id="A0A5M9QM74"/>
<comment type="caution">
    <text evidence="17">The sequence shown here is derived from an EMBL/GenBank/DDBJ whole genome shotgun (WGS) entry which is preliminary data.</text>
</comment>
<dbReference type="GO" id="GO:0003677">
    <property type="term" value="F:DNA binding"/>
    <property type="evidence" value="ECO:0007669"/>
    <property type="project" value="InterPro"/>
</dbReference>
<dbReference type="InterPro" id="IPR001357">
    <property type="entry name" value="BRCT_dom"/>
</dbReference>
<dbReference type="GO" id="GO:0046872">
    <property type="term" value="F:metal ion binding"/>
    <property type="evidence" value="ECO:0007669"/>
    <property type="project" value="UniProtKB-KW"/>
</dbReference>
<comment type="cofactor">
    <cofactor evidence="14">
        <name>Mg(2+)</name>
        <dbReference type="ChEBI" id="CHEBI:18420"/>
    </cofactor>
    <cofactor evidence="14">
        <name>Mn(2+)</name>
        <dbReference type="ChEBI" id="CHEBI:29035"/>
    </cofactor>
</comment>
<feature type="binding site" evidence="14">
    <location>
        <position position="167"/>
    </location>
    <ligand>
        <name>NAD(+)</name>
        <dbReference type="ChEBI" id="CHEBI:57540"/>
    </ligand>
</feature>
<dbReference type="Pfam" id="PF00533">
    <property type="entry name" value="BRCT"/>
    <property type="match status" value="1"/>
</dbReference>
<dbReference type="Gene3D" id="6.20.10.30">
    <property type="match status" value="1"/>
</dbReference>
<dbReference type="Pfam" id="PF03120">
    <property type="entry name" value="OB_DNA_ligase"/>
    <property type="match status" value="1"/>
</dbReference>
<comment type="catalytic activity">
    <reaction evidence="12 14 15">
        <text>NAD(+) + (deoxyribonucleotide)n-3'-hydroxyl + 5'-phospho-(deoxyribonucleotide)m = (deoxyribonucleotide)n+m + AMP + beta-nicotinamide D-nucleotide.</text>
        <dbReference type="EC" id="6.5.1.2"/>
    </reaction>
</comment>
<dbReference type="InterPro" id="IPR018239">
    <property type="entry name" value="DNA_ligase_AS"/>
</dbReference>
<feature type="binding site" evidence="14">
    <location>
        <begin position="32"/>
        <end position="36"/>
    </location>
    <ligand>
        <name>NAD(+)</name>
        <dbReference type="ChEBI" id="CHEBI:57540"/>
    </ligand>
</feature>
<dbReference type="Pfam" id="PF14520">
    <property type="entry name" value="HHH_5"/>
    <property type="match status" value="1"/>
</dbReference>
<dbReference type="NCBIfam" id="NF005932">
    <property type="entry name" value="PRK07956.1"/>
    <property type="match status" value="1"/>
</dbReference>
<dbReference type="GO" id="GO:0005829">
    <property type="term" value="C:cytosol"/>
    <property type="evidence" value="ECO:0007669"/>
    <property type="project" value="TreeGrafter"/>
</dbReference>
<feature type="binding site" evidence="14">
    <location>
        <position position="423"/>
    </location>
    <ligand>
        <name>Zn(2+)</name>
        <dbReference type="ChEBI" id="CHEBI:29105"/>
    </ligand>
</feature>
<dbReference type="GO" id="GO:0006281">
    <property type="term" value="P:DNA repair"/>
    <property type="evidence" value="ECO:0007669"/>
    <property type="project" value="UniProtKB-KW"/>
</dbReference>
<dbReference type="InterPro" id="IPR001679">
    <property type="entry name" value="DNA_ligase"/>
</dbReference>
<dbReference type="FunFam" id="1.10.150.20:FF:000007">
    <property type="entry name" value="DNA ligase"/>
    <property type="match status" value="1"/>
</dbReference>
<dbReference type="RefSeq" id="WP_150337397.1">
    <property type="nucleotide sequence ID" value="NZ_JAERIX010000010.1"/>
</dbReference>
<feature type="binding site" evidence="14">
    <location>
        <position position="402"/>
    </location>
    <ligand>
        <name>Zn(2+)</name>
        <dbReference type="ChEBI" id="CHEBI:29105"/>
    </ligand>
</feature>
<evidence type="ECO:0000256" key="10">
    <source>
        <dbReference type="ARBA" id="ARBA00023027"/>
    </source>
</evidence>
<proteinExistence type="inferred from homology"/>
<evidence type="ECO:0000256" key="13">
    <source>
        <dbReference type="ARBA" id="ARBA00060881"/>
    </source>
</evidence>
<dbReference type="InterPro" id="IPR003583">
    <property type="entry name" value="Hlx-hairpin-Hlx_DNA-bd_motif"/>
</dbReference>
<keyword evidence="8 14" id="KW-0862">Zinc</keyword>
<dbReference type="NCBIfam" id="TIGR00575">
    <property type="entry name" value="dnlj"/>
    <property type="match status" value="1"/>
</dbReference>
<evidence type="ECO:0000256" key="1">
    <source>
        <dbReference type="ARBA" id="ARBA00004067"/>
    </source>
</evidence>
<dbReference type="InterPro" id="IPR013840">
    <property type="entry name" value="DNAligase_N"/>
</dbReference>
<dbReference type="Pfam" id="PF01653">
    <property type="entry name" value="DNA_ligase_aden"/>
    <property type="match status" value="1"/>
</dbReference>
<evidence type="ECO:0000256" key="2">
    <source>
        <dbReference type="ARBA" id="ARBA00012722"/>
    </source>
</evidence>
<dbReference type="InterPro" id="IPR013839">
    <property type="entry name" value="DNAligase_adenylation"/>
</dbReference>
<evidence type="ECO:0000256" key="4">
    <source>
        <dbReference type="ARBA" id="ARBA00022598"/>
    </source>
</evidence>
<evidence type="ECO:0000256" key="14">
    <source>
        <dbReference type="HAMAP-Rule" id="MF_01588"/>
    </source>
</evidence>
<comment type="similarity">
    <text evidence="13 14">Belongs to the NAD-dependent DNA ligase family. LigA subfamily.</text>
</comment>
<dbReference type="Proteomes" id="UP000323707">
    <property type="component" value="Unassembled WGS sequence"/>
</dbReference>
<dbReference type="InterPro" id="IPR010994">
    <property type="entry name" value="RuvA_2-like"/>
</dbReference>
<dbReference type="InterPro" id="IPR012340">
    <property type="entry name" value="NA-bd_OB-fold"/>
</dbReference>
<evidence type="ECO:0000313" key="18">
    <source>
        <dbReference type="Proteomes" id="UP000323707"/>
    </source>
</evidence>
<evidence type="ECO:0000256" key="12">
    <source>
        <dbReference type="ARBA" id="ARBA00034005"/>
    </source>
</evidence>
<feature type="binding site" evidence="14">
    <location>
        <position position="308"/>
    </location>
    <ligand>
        <name>NAD(+)</name>
        <dbReference type="ChEBI" id="CHEBI:57540"/>
    </ligand>
</feature>
<dbReference type="Gene3D" id="1.10.150.20">
    <property type="entry name" value="5' to 3' exonuclease, C-terminal subdomain"/>
    <property type="match status" value="2"/>
</dbReference>
<sequence length="659" mass="73115">MPTSKEQYLSALKTLQDYAYAYYVLDDPIASDEEYDTLYHQIKAYEAKNPQDILPDSPTQRVGGTILESFEKHAHKQRMWSLDDVFSLQELEEWVARIGKNYPNASFVCSPKFDGASLNLCYENGVLVSAATRGDGLIGEEVLQNAKTLPSIPLTIPHKATIEIRGEVVIKKDDFAALNATRAEQGLPLFANPRNAAAGSLRQLDSTITAQRKLLFVPWGIGTSEIELSPSFYAIMRLIESFGFYPIMRHIRQAQSVQEIHTYYEQLQQDRNNFAMMLDGMVVILDSLALQNELGWTIKSPRFACAYKFPAVEKITQIRAITNQVGRTGVITPVAELEPIEIEGARVARASLYNYSDIEKKGIYLNDFVIIIRSGDVIPKIIKPLTARRDGSQTPILPPTTCPVCGSTLVQEEVVLRCCNLSCKARIQESIIYFASKKALNIDGLGEKLVYQLYNAGLITSILDLYSLTMQSLLTLEGFKEKKASNLLNAIAATKHIALWRFINALGITHIGEWASKELDRSFGLGCFAKSYEEIIAISGFGQEMARSFVDFARINGEFIDKLLALIEPKALESKQASSQDSKPLANLSFVITGTLSRAREEMKQYLEELGARVSGSVSKKTDFLLCGADAGSKAQKAKELGVRIINEAELAALLESKS</sequence>
<evidence type="ECO:0000313" key="17">
    <source>
        <dbReference type="EMBL" id="KAA8709037.1"/>
    </source>
</evidence>
<dbReference type="Pfam" id="PF03119">
    <property type="entry name" value="DNA_ligase_ZBD"/>
    <property type="match status" value="1"/>
</dbReference>
<feature type="binding site" evidence="14">
    <location>
        <position position="133"/>
    </location>
    <ligand>
        <name>NAD(+)</name>
        <dbReference type="ChEBI" id="CHEBI:57540"/>
    </ligand>
</feature>
<dbReference type="PROSITE" id="PS50172">
    <property type="entry name" value="BRCT"/>
    <property type="match status" value="1"/>
</dbReference>
<dbReference type="InterPro" id="IPR033136">
    <property type="entry name" value="DNA_ligase_CS"/>
</dbReference>
<feature type="domain" description="BRCT" evidence="16">
    <location>
        <begin position="580"/>
        <end position="659"/>
    </location>
</feature>
<accession>A0A5M9QM74</accession>
<dbReference type="SUPFAM" id="SSF50249">
    <property type="entry name" value="Nucleic acid-binding proteins"/>
    <property type="match status" value="1"/>
</dbReference>
<dbReference type="CDD" id="cd00114">
    <property type="entry name" value="LIGANc"/>
    <property type="match status" value="1"/>
</dbReference>
<dbReference type="InterPro" id="IPR036420">
    <property type="entry name" value="BRCT_dom_sf"/>
</dbReference>
<dbReference type="InterPro" id="IPR004149">
    <property type="entry name" value="Znf_DNAligase_C4"/>
</dbReference>
<evidence type="ECO:0000256" key="15">
    <source>
        <dbReference type="RuleBase" id="RU000618"/>
    </source>
</evidence>
<feature type="binding site" evidence="14">
    <location>
        <position position="418"/>
    </location>
    <ligand>
        <name>Zn(2+)</name>
        <dbReference type="ChEBI" id="CHEBI:29105"/>
    </ligand>
</feature>
<evidence type="ECO:0000256" key="3">
    <source>
        <dbReference type="ARBA" id="ARBA00013308"/>
    </source>
</evidence>
<keyword evidence="6 14" id="KW-0479">Metal-binding</keyword>
<dbReference type="CDD" id="cd17748">
    <property type="entry name" value="BRCT_DNA_ligase_like"/>
    <property type="match status" value="1"/>
</dbReference>
<dbReference type="SUPFAM" id="SSF47781">
    <property type="entry name" value="RuvA domain 2-like"/>
    <property type="match status" value="1"/>
</dbReference>
<evidence type="ECO:0000256" key="6">
    <source>
        <dbReference type="ARBA" id="ARBA00022723"/>
    </source>
</evidence>
<organism evidence="17 18">
    <name type="scientific">Helicobacter canis</name>
    <dbReference type="NCBI Taxonomy" id="29419"/>
    <lineage>
        <taxon>Bacteria</taxon>
        <taxon>Pseudomonadati</taxon>
        <taxon>Campylobacterota</taxon>
        <taxon>Epsilonproteobacteria</taxon>
        <taxon>Campylobacterales</taxon>
        <taxon>Helicobacteraceae</taxon>
        <taxon>Helicobacter</taxon>
    </lineage>
</organism>
<keyword evidence="9 14" id="KW-0460">Magnesium</keyword>
<dbReference type="HAMAP" id="MF_01588">
    <property type="entry name" value="DNA_ligase_A"/>
    <property type="match status" value="1"/>
</dbReference>
<evidence type="ECO:0000256" key="9">
    <source>
        <dbReference type="ARBA" id="ARBA00022842"/>
    </source>
</evidence>
<comment type="function">
    <text evidence="1 14">DNA ligase that catalyzes the formation of phosphodiester linkages between 5'-phosphoryl and 3'-hydroxyl groups in double-stranded DNA using NAD as a coenzyme and as the energy source for the reaction. It is essential for DNA replication and repair of damaged DNA.</text>
</comment>
<keyword evidence="5 14" id="KW-0235">DNA replication</keyword>
<feature type="binding site" evidence="14">
    <location>
        <position position="405"/>
    </location>
    <ligand>
        <name>Zn(2+)</name>
        <dbReference type="ChEBI" id="CHEBI:29105"/>
    </ligand>
</feature>
<dbReference type="Gene3D" id="3.40.50.10190">
    <property type="entry name" value="BRCT domain"/>
    <property type="match status" value="1"/>
</dbReference>
<reference evidence="17 18" key="1">
    <citation type="submission" date="2019-09" db="EMBL/GenBank/DDBJ databases">
        <title>Draft genome sequence of various Type strains from the CCUG.</title>
        <authorList>
            <person name="Pineiro-Iglesias B."/>
            <person name="Tunovic T."/>
            <person name="Unosson C."/>
            <person name="Inganas E."/>
            <person name="Ohlen M."/>
            <person name="Cardew S."/>
            <person name="Jensie-Markopoulos S."/>
            <person name="Salva-Serra F."/>
            <person name="Jaen-Luchoro D."/>
            <person name="Karlsson R."/>
            <person name="Svensson-Stadler L."/>
            <person name="Chun J."/>
            <person name="Moore E."/>
        </authorList>
    </citation>
    <scope>NUCLEOTIDE SEQUENCE [LARGE SCALE GENOMIC DNA]</scope>
    <source>
        <strain evidence="17 18">CCUG 32756T</strain>
    </source>
</reference>
<evidence type="ECO:0000256" key="8">
    <source>
        <dbReference type="ARBA" id="ARBA00022833"/>
    </source>
</evidence>
<dbReference type="EC" id="6.5.1.2" evidence="2 14"/>
<dbReference type="SUPFAM" id="SSF56091">
    <property type="entry name" value="DNA ligase/mRNA capping enzyme, catalytic domain"/>
    <property type="match status" value="1"/>
</dbReference>
<evidence type="ECO:0000256" key="7">
    <source>
        <dbReference type="ARBA" id="ARBA00022763"/>
    </source>
</evidence>
<feature type="binding site" evidence="14">
    <location>
        <begin position="81"/>
        <end position="82"/>
    </location>
    <ligand>
        <name>NAD(+)</name>
        <dbReference type="ChEBI" id="CHEBI:57540"/>
    </ligand>
</feature>
<keyword evidence="10 14" id="KW-0520">NAD</keyword>
<dbReference type="GO" id="GO:0006260">
    <property type="term" value="P:DNA replication"/>
    <property type="evidence" value="ECO:0007669"/>
    <property type="project" value="UniProtKB-KW"/>
</dbReference>
<keyword evidence="11 14" id="KW-0234">DNA repair</keyword>
<dbReference type="PROSITE" id="PS01055">
    <property type="entry name" value="DNA_LIGASE_N1"/>
    <property type="match status" value="1"/>
</dbReference>
<dbReference type="Gene3D" id="1.10.287.610">
    <property type="entry name" value="Helix hairpin bin"/>
    <property type="match status" value="1"/>
</dbReference>
<dbReference type="PANTHER" id="PTHR23389">
    <property type="entry name" value="CHROMOSOME TRANSMISSION FIDELITY FACTOR 18"/>
    <property type="match status" value="1"/>
</dbReference>
<dbReference type="EMBL" id="VXKE01000016">
    <property type="protein sequence ID" value="KAA8709037.1"/>
    <property type="molecule type" value="Genomic_DNA"/>
</dbReference>
<name>A0A5M9QM74_9HELI</name>
<protein>
    <recommendedName>
        <fullName evidence="3 14">DNA ligase</fullName>
        <ecNumber evidence="2 14">6.5.1.2</ecNumber>
    </recommendedName>
    <alternativeName>
        <fullName evidence="14">Polydeoxyribonucleotide synthase [NAD(+)]</fullName>
    </alternativeName>
</protein>
<dbReference type="PANTHER" id="PTHR23389:SF9">
    <property type="entry name" value="DNA LIGASE"/>
    <property type="match status" value="1"/>
</dbReference>
<dbReference type="Gene3D" id="2.40.50.140">
    <property type="entry name" value="Nucleic acid-binding proteins"/>
    <property type="match status" value="1"/>
</dbReference>
<keyword evidence="7 14" id="KW-0227">DNA damage</keyword>
<evidence type="ECO:0000256" key="5">
    <source>
        <dbReference type="ARBA" id="ARBA00022705"/>
    </source>
</evidence>
<dbReference type="FunFam" id="2.40.50.140:FF:000012">
    <property type="entry name" value="DNA ligase"/>
    <property type="match status" value="1"/>
</dbReference>
<keyword evidence="14" id="KW-0464">Manganese</keyword>
<evidence type="ECO:0000259" key="16">
    <source>
        <dbReference type="PROSITE" id="PS50172"/>
    </source>
</evidence>
<dbReference type="PROSITE" id="PS01056">
    <property type="entry name" value="DNA_LIGASE_N2"/>
    <property type="match status" value="1"/>
</dbReference>
<feature type="active site" description="N6-AMP-lysine intermediate" evidence="14">
    <location>
        <position position="112"/>
    </location>
</feature>
<evidence type="ECO:0000256" key="11">
    <source>
        <dbReference type="ARBA" id="ARBA00023204"/>
    </source>
</evidence>
<dbReference type="SMART" id="SM00292">
    <property type="entry name" value="BRCT"/>
    <property type="match status" value="1"/>
</dbReference>
<dbReference type="PIRSF" id="PIRSF001604">
    <property type="entry name" value="LigA"/>
    <property type="match status" value="1"/>
</dbReference>
<dbReference type="InterPro" id="IPR004150">
    <property type="entry name" value="NAD_DNA_ligase_OB"/>
</dbReference>
<dbReference type="SMART" id="SM00532">
    <property type="entry name" value="LIGANc"/>
    <property type="match status" value="1"/>
</dbReference>
<dbReference type="GO" id="GO:0003911">
    <property type="term" value="F:DNA ligase (NAD+) activity"/>
    <property type="evidence" value="ECO:0007669"/>
    <property type="project" value="UniProtKB-UniRule"/>
</dbReference>
<comment type="caution">
    <text evidence="14">Lacks conserved residue(s) required for the propagation of feature annotation.</text>
</comment>
<dbReference type="SUPFAM" id="SSF52113">
    <property type="entry name" value="BRCT domain"/>
    <property type="match status" value="1"/>
</dbReference>